<evidence type="ECO:0000256" key="16">
    <source>
        <dbReference type="ARBA" id="ARBA00077688"/>
    </source>
</evidence>
<keyword evidence="3" id="KW-0645">Protease</keyword>
<evidence type="ECO:0000256" key="17">
    <source>
        <dbReference type="ARBA" id="ARBA00078074"/>
    </source>
</evidence>
<comment type="similarity">
    <text evidence="12">Belongs to the peptidase M20C family.</text>
</comment>
<comment type="catalytic activity">
    <reaction evidence="9">
        <text>Hydrolysis of dipeptides, preferentially hydrophobic dipeptides including prolyl amino acids.</text>
        <dbReference type="EC" id="3.4.13.18"/>
    </reaction>
</comment>
<protein>
    <recommendedName>
        <fullName evidence="13">Cytosol non-specific dipeptidase</fullName>
        <ecNumber evidence="10">3.4.13.18</ecNumber>
    </recommendedName>
    <alternativeName>
        <fullName evidence="16">Aminoacyl-histidine dipeptidase</fullName>
    </alternativeName>
    <alternativeName>
        <fullName evidence="15">Beta-alanyl-histidine dipeptidase</fullName>
    </alternativeName>
    <alternativeName>
        <fullName evidence="14">Carnosinase</fullName>
    </alternativeName>
    <alternativeName>
        <fullName evidence="11">Peptidase D</fullName>
    </alternativeName>
    <alternativeName>
        <fullName evidence="17">Xaa-His dipeptidase</fullName>
    </alternativeName>
</protein>
<evidence type="ECO:0000256" key="1">
    <source>
        <dbReference type="ARBA" id="ARBA00001941"/>
    </source>
</evidence>
<evidence type="ECO:0000256" key="15">
    <source>
        <dbReference type="ARBA" id="ARBA00076004"/>
    </source>
</evidence>
<dbReference type="PRINTS" id="PR00934">
    <property type="entry name" value="XHISDIPTASE"/>
</dbReference>
<keyword evidence="6" id="KW-0862">Zinc</keyword>
<evidence type="ECO:0000256" key="14">
    <source>
        <dbReference type="ARBA" id="ARBA00075285"/>
    </source>
</evidence>
<dbReference type="RefSeq" id="WP_176007314.1">
    <property type="nucleotide sequence ID" value="NZ_JABWMI010000020.1"/>
</dbReference>
<dbReference type="AlphaFoldDB" id="A0A7Y9C8I4"/>
<proteinExistence type="inferred from homology"/>
<keyword evidence="7" id="KW-0482">Metalloprotease</keyword>
<dbReference type="SUPFAM" id="SSF53187">
    <property type="entry name" value="Zn-dependent exopeptidases"/>
    <property type="match status" value="1"/>
</dbReference>
<evidence type="ECO:0000256" key="4">
    <source>
        <dbReference type="ARBA" id="ARBA00022723"/>
    </source>
</evidence>
<evidence type="ECO:0000256" key="6">
    <source>
        <dbReference type="ARBA" id="ARBA00022833"/>
    </source>
</evidence>
<gene>
    <name evidence="19" type="ORF">HZF10_16400</name>
</gene>
<dbReference type="GO" id="GO:0046872">
    <property type="term" value="F:metal ion binding"/>
    <property type="evidence" value="ECO:0007669"/>
    <property type="project" value="UniProtKB-KW"/>
</dbReference>
<dbReference type="FunFam" id="3.40.630.10:FF:000015">
    <property type="entry name" value="Aminoacyl-histidine dipeptidase PepD"/>
    <property type="match status" value="1"/>
</dbReference>
<dbReference type="FunFam" id="3.40.630.10:FF:000018">
    <property type="entry name" value="Aminoacyl-histidine dipeptidase PepD"/>
    <property type="match status" value="1"/>
</dbReference>
<dbReference type="GO" id="GO:0006508">
    <property type="term" value="P:proteolysis"/>
    <property type="evidence" value="ECO:0007669"/>
    <property type="project" value="UniProtKB-KW"/>
</dbReference>
<keyword evidence="20" id="KW-1185">Reference proteome</keyword>
<comment type="cofactor">
    <cofactor evidence="1">
        <name>Co(2+)</name>
        <dbReference type="ChEBI" id="CHEBI:48828"/>
    </cofactor>
</comment>
<organism evidence="19 20">
    <name type="scientific">Flavobacterium agri</name>
    <dbReference type="NCBI Taxonomy" id="2743471"/>
    <lineage>
        <taxon>Bacteria</taxon>
        <taxon>Pseudomonadati</taxon>
        <taxon>Bacteroidota</taxon>
        <taxon>Flavobacteriia</taxon>
        <taxon>Flavobacteriales</taxon>
        <taxon>Flavobacteriaceae</taxon>
        <taxon>Flavobacterium</taxon>
    </lineage>
</organism>
<sequence length="486" mass="53198">MSEIRNLEPKPLWNKFADLNAVPRPSKKEARVIEFMKNFGNSLGLETFEDEIRNVIIRKPATPGMENRKSIVMQGHLDMVHQKNNDTVFDFDTQGIDMYVDGDWVKAKGTTLGADNGLGVATIMAILESKDIAHPAIEALFTVDEETGMTGALNLKGGILQGEILLNLDTEEDDEIDIGCAGGVDVTAKGSYEREYAPLHTSGYKITVKGLNGGHSGMQIHEGLGNANKIMNRLLFETFEEFDLRVSSVDGGSLRNAIPRESVAVVALPQAKVDEFLGDMEKTVSDIKAEFATTEKNLQIVIEKTDTPDKVMSVDAQQKLILALYTAHNGVYRMSADMKDLVETSNNIARVLVKDGEIMIGCLTRSSVESSKFDLANALKAAFSLAGYEVTFTGSYPGWTPNVSSEILKVLVDVYKKQNGDEPKVVACHAGLECGILGTNYPGMDMISFGPTIHGAHSPDERASISSAQKYWKFVLEILQNIPERN</sequence>
<dbReference type="InterPro" id="IPR001160">
    <property type="entry name" value="Peptidase_M20C"/>
</dbReference>
<keyword evidence="5" id="KW-0378">Hydrolase</keyword>
<dbReference type="GO" id="GO:0005829">
    <property type="term" value="C:cytosol"/>
    <property type="evidence" value="ECO:0007669"/>
    <property type="project" value="TreeGrafter"/>
</dbReference>
<accession>A0A7Y9C8I4</accession>
<dbReference type="EC" id="3.4.13.18" evidence="10"/>
<dbReference type="InterPro" id="IPR002933">
    <property type="entry name" value="Peptidase_M20"/>
</dbReference>
<evidence type="ECO:0000256" key="9">
    <source>
        <dbReference type="ARBA" id="ARBA00036421"/>
    </source>
</evidence>
<dbReference type="GO" id="GO:0070573">
    <property type="term" value="F:metallodipeptidase activity"/>
    <property type="evidence" value="ECO:0007669"/>
    <property type="project" value="TreeGrafter"/>
</dbReference>
<evidence type="ECO:0000256" key="12">
    <source>
        <dbReference type="ARBA" id="ARBA00061423"/>
    </source>
</evidence>
<dbReference type="CDD" id="cd03890">
    <property type="entry name" value="M20_pepD"/>
    <property type="match status" value="1"/>
</dbReference>
<keyword evidence="8" id="KW-0170">Cobalt</keyword>
<evidence type="ECO:0000256" key="3">
    <source>
        <dbReference type="ARBA" id="ARBA00022670"/>
    </source>
</evidence>
<dbReference type="PANTHER" id="PTHR43501:SF1">
    <property type="entry name" value="CYTOSOL NON-SPECIFIC DIPEPTIDASE"/>
    <property type="match status" value="1"/>
</dbReference>
<dbReference type="Proteomes" id="UP000535020">
    <property type="component" value="Unassembled WGS sequence"/>
</dbReference>
<dbReference type="Pfam" id="PF01546">
    <property type="entry name" value="Peptidase_M20"/>
    <property type="match status" value="1"/>
</dbReference>
<keyword evidence="4" id="KW-0479">Metal-binding</keyword>
<evidence type="ECO:0000256" key="10">
    <source>
        <dbReference type="ARBA" id="ARBA00038976"/>
    </source>
</evidence>
<evidence type="ECO:0000256" key="11">
    <source>
        <dbReference type="ARBA" id="ARBA00044252"/>
    </source>
</evidence>
<name>A0A7Y9C8I4_9FLAO</name>
<reference evidence="19 20" key="1">
    <citation type="submission" date="2020-07" db="EMBL/GenBank/DDBJ databases">
        <authorList>
            <person name="Sun Q."/>
        </authorList>
    </citation>
    <scope>NUCLEOTIDE SEQUENCE [LARGE SCALE GENOMIC DNA]</scope>
    <source>
        <strain evidence="19 20">MAH-1</strain>
    </source>
</reference>
<dbReference type="NCBIfam" id="TIGR01893">
    <property type="entry name" value="aa-his-dipept"/>
    <property type="match status" value="1"/>
</dbReference>
<dbReference type="Pfam" id="PF07687">
    <property type="entry name" value="M20_dimer"/>
    <property type="match status" value="1"/>
</dbReference>
<dbReference type="Gene3D" id="3.40.630.10">
    <property type="entry name" value="Zn peptidases"/>
    <property type="match status" value="2"/>
</dbReference>
<dbReference type="EMBL" id="JACBJI010000008">
    <property type="protein sequence ID" value="NYA72513.1"/>
    <property type="molecule type" value="Genomic_DNA"/>
</dbReference>
<comment type="caution">
    <text evidence="19">The sequence shown here is derived from an EMBL/GenBank/DDBJ whole genome shotgun (WGS) entry which is preliminary data.</text>
</comment>
<evidence type="ECO:0000313" key="19">
    <source>
        <dbReference type="EMBL" id="NYA72513.1"/>
    </source>
</evidence>
<dbReference type="InterPro" id="IPR011650">
    <property type="entry name" value="Peptidase_M20_dimer"/>
</dbReference>
<evidence type="ECO:0000256" key="7">
    <source>
        <dbReference type="ARBA" id="ARBA00023049"/>
    </source>
</evidence>
<evidence type="ECO:0000256" key="2">
    <source>
        <dbReference type="ARBA" id="ARBA00001947"/>
    </source>
</evidence>
<evidence type="ECO:0000259" key="18">
    <source>
        <dbReference type="Pfam" id="PF07687"/>
    </source>
</evidence>
<evidence type="ECO:0000256" key="8">
    <source>
        <dbReference type="ARBA" id="ARBA00023285"/>
    </source>
</evidence>
<comment type="cofactor">
    <cofactor evidence="2">
        <name>Zn(2+)</name>
        <dbReference type="ChEBI" id="CHEBI:29105"/>
    </cofactor>
</comment>
<evidence type="ECO:0000313" key="20">
    <source>
        <dbReference type="Proteomes" id="UP000535020"/>
    </source>
</evidence>
<evidence type="ECO:0000256" key="5">
    <source>
        <dbReference type="ARBA" id="ARBA00022801"/>
    </source>
</evidence>
<feature type="domain" description="Peptidase M20 dimerisation" evidence="18">
    <location>
        <begin position="207"/>
        <end position="288"/>
    </location>
</feature>
<dbReference type="PIRSF" id="PIRSF016599">
    <property type="entry name" value="Xaa-His_dipept"/>
    <property type="match status" value="1"/>
</dbReference>
<evidence type="ECO:0000256" key="13">
    <source>
        <dbReference type="ARBA" id="ARBA00071271"/>
    </source>
</evidence>
<dbReference type="PANTHER" id="PTHR43501">
    <property type="entry name" value="CYTOSOL NON-SPECIFIC DIPEPTIDASE"/>
    <property type="match status" value="1"/>
</dbReference>